<proteinExistence type="predicted"/>
<keyword evidence="10" id="KW-1185">Reference proteome</keyword>
<dbReference type="Proteomes" id="UP001589613">
    <property type="component" value="Unassembled WGS sequence"/>
</dbReference>
<keyword evidence="3 7" id="KW-0812">Transmembrane</keyword>
<evidence type="ECO:0000256" key="1">
    <source>
        <dbReference type="ARBA" id="ARBA00004651"/>
    </source>
</evidence>
<reference evidence="9 10" key="1">
    <citation type="submission" date="2024-09" db="EMBL/GenBank/DDBJ databases">
        <authorList>
            <person name="Sun Q."/>
            <person name="Mori K."/>
        </authorList>
    </citation>
    <scope>NUCLEOTIDE SEQUENCE [LARGE SCALE GENOMIC DNA]</scope>
    <source>
        <strain evidence="9 10">JCM 12763</strain>
    </source>
</reference>
<dbReference type="InterPro" id="IPR018076">
    <property type="entry name" value="T2SS_GspF_dom"/>
</dbReference>
<feature type="domain" description="Type II secretion system protein GspF" evidence="8">
    <location>
        <begin position="95"/>
        <end position="215"/>
    </location>
</feature>
<feature type="transmembrane region" description="Helical" evidence="7">
    <location>
        <begin position="195"/>
        <end position="221"/>
    </location>
</feature>
<accession>A0ABV5V170</accession>
<gene>
    <name evidence="9" type="ORF">ACFFN0_05830</name>
</gene>
<feature type="transmembrane region" description="Helical" evidence="7">
    <location>
        <begin position="12"/>
        <end position="33"/>
    </location>
</feature>
<dbReference type="Pfam" id="PF00482">
    <property type="entry name" value="T2SSF"/>
    <property type="match status" value="1"/>
</dbReference>
<protein>
    <submittedName>
        <fullName evidence="9">Type II secretion system F family protein</fullName>
    </submittedName>
</protein>
<evidence type="ECO:0000313" key="9">
    <source>
        <dbReference type="EMBL" id="MFB9731556.1"/>
    </source>
</evidence>
<organism evidence="9 10">
    <name type="scientific">Ornithinimicrobium kibberense</name>
    <dbReference type="NCBI Taxonomy" id="282060"/>
    <lineage>
        <taxon>Bacteria</taxon>
        <taxon>Bacillati</taxon>
        <taxon>Actinomycetota</taxon>
        <taxon>Actinomycetes</taxon>
        <taxon>Micrococcales</taxon>
        <taxon>Ornithinimicrobiaceae</taxon>
        <taxon>Ornithinimicrobium</taxon>
    </lineage>
</organism>
<name>A0ABV5V170_9MICO</name>
<evidence type="ECO:0000256" key="2">
    <source>
        <dbReference type="ARBA" id="ARBA00022475"/>
    </source>
</evidence>
<evidence type="ECO:0000256" key="4">
    <source>
        <dbReference type="ARBA" id="ARBA00022989"/>
    </source>
</evidence>
<evidence type="ECO:0000259" key="8">
    <source>
        <dbReference type="Pfam" id="PF00482"/>
    </source>
</evidence>
<dbReference type="EMBL" id="JBHMAX010000012">
    <property type="protein sequence ID" value="MFB9731556.1"/>
    <property type="molecule type" value="Genomic_DNA"/>
</dbReference>
<keyword evidence="2" id="KW-1003">Cell membrane</keyword>
<dbReference type="PANTHER" id="PTHR35007:SF4">
    <property type="entry name" value="CONSERVED TRANSMEMBRANE PROTEIN-RELATED"/>
    <property type="match status" value="1"/>
</dbReference>
<sequence>MTPVLPAVDVPAPGPGPAVLAAMLLVAAAVLLATPDRRTATGSPPPADGDAPAVGPTGCGTAARGRRAALRERAAALAGRHGDGSADEEVLVLDGLAAALEAGLPTEHALALVLADLTGPGRGRSWDELRRAAGDGQPLPQVWARAARRTGSPTLHATSRAWAVAATTGAPLAAAVRTSARAARERRRLHRSVDVATAGAQATARVLTFLPVAGVGLAWLLGIGPVELYRHPLSAAAAGAGVLLLVVGRLLVGQLVATVVRRVL</sequence>
<evidence type="ECO:0000256" key="3">
    <source>
        <dbReference type="ARBA" id="ARBA00022692"/>
    </source>
</evidence>
<feature type="transmembrane region" description="Helical" evidence="7">
    <location>
        <begin position="233"/>
        <end position="252"/>
    </location>
</feature>
<comment type="caution">
    <text evidence="9">The sequence shown here is derived from an EMBL/GenBank/DDBJ whole genome shotgun (WGS) entry which is preliminary data.</text>
</comment>
<keyword evidence="4 7" id="KW-1133">Transmembrane helix</keyword>
<evidence type="ECO:0000313" key="10">
    <source>
        <dbReference type="Proteomes" id="UP001589613"/>
    </source>
</evidence>
<keyword evidence="5 7" id="KW-0472">Membrane</keyword>
<feature type="region of interest" description="Disordered" evidence="6">
    <location>
        <begin position="37"/>
        <end position="62"/>
    </location>
</feature>
<comment type="subcellular location">
    <subcellularLocation>
        <location evidence="1">Cell membrane</location>
        <topology evidence="1">Multi-pass membrane protein</topology>
    </subcellularLocation>
</comment>
<evidence type="ECO:0000256" key="6">
    <source>
        <dbReference type="SAM" id="MobiDB-lite"/>
    </source>
</evidence>
<dbReference type="PANTHER" id="PTHR35007">
    <property type="entry name" value="INTEGRAL MEMBRANE PROTEIN-RELATED"/>
    <property type="match status" value="1"/>
</dbReference>
<evidence type="ECO:0000256" key="5">
    <source>
        <dbReference type="ARBA" id="ARBA00023136"/>
    </source>
</evidence>
<dbReference type="RefSeq" id="WP_141337004.1">
    <property type="nucleotide sequence ID" value="NZ_JBHMAX010000012.1"/>
</dbReference>
<evidence type="ECO:0000256" key="7">
    <source>
        <dbReference type="SAM" id="Phobius"/>
    </source>
</evidence>